<evidence type="ECO:0000313" key="1">
    <source>
        <dbReference type="EMBL" id="MZR21121.1"/>
    </source>
</evidence>
<comment type="caution">
    <text evidence="1">The sequence shown here is derived from an EMBL/GenBank/DDBJ whole genome shotgun (WGS) entry which is preliminary data.</text>
</comment>
<gene>
    <name evidence="1" type="ORF">GQF03_02125</name>
</gene>
<accession>A0A845MBN1</accession>
<protein>
    <submittedName>
        <fullName evidence="1">Uncharacterized protein</fullName>
    </submittedName>
</protein>
<proteinExistence type="predicted"/>
<dbReference type="AlphaFoldDB" id="A0A845MBN1"/>
<keyword evidence="2" id="KW-1185">Reference proteome</keyword>
<organism evidence="1 2">
    <name type="scientific">Sneathiella chungangensis</name>
    <dbReference type="NCBI Taxonomy" id="1418234"/>
    <lineage>
        <taxon>Bacteria</taxon>
        <taxon>Pseudomonadati</taxon>
        <taxon>Pseudomonadota</taxon>
        <taxon>Alphaproteobacteria</taxon>
        <taxon>Sneathiellales</taxon>
        <taxon>Sneathiellaceae</taxon>
        <taxon>Sneathiella</taxon>
    </lineage>
</organism>
<name>A0A845MBN1_9PROT</name>
<dbReference type="EMBL" id="WTVA01000001">
    <property type="protein sequence ID" value="MZR21121.1"/>
    <property type="molecule type" value="Genomic_DNA"/>
</dbReference>
<evidence type="ECO:0000313" key="2">
    <source>
        <dbReference type="Proteomes" id="UP000445696"/>
    </source>
</evidence>
<dbReference type="RefSeq" id="WP_161337538.1">
    <property type="nucleotide sequence ID" value="NZ_JBHSDG010000002.1"/>
</dbReference>
<reference evidence="1 2" key="1">
    <citation type="journal article" date="2014" name="Int. J. Syst. Evol. Microbiol.">
        <title>Sneathiella chungangensis sp. nov., isolated from a marine sand, and emended description of the genus Sneathiella.</title>
        <authorList>
            <person name="Siamphan C."/>
            <person name="Kim H."/>
            <person name="Lee J.S."/>
            <person name="Kim W."/>
        </authorList>
    </citation>
    <scope>NUCLEOTIDE SEQUENCE [LARGE SCALE GENOMIC DNA]</scope>
    <source>
        <strain evidence="1 2">KCTC 32476</strain>
    </source>
</reference>
<sequence>MIEVTLHRDMKSGLVKAKISPANRLLEEFFETEIQNDAAVIHYLSSRAADADGYDVEVTGNAFNLTLTADQYIISPLFDLERAPQEGPRSDFFFILDKWQKFLSGDS</sequence>
<dbReference type="Proteomes" id="UP000445696">
    <property type="component" value="Unassembled WGS sequence"/>
</dbReference>